<evidence type="ECO:0000256" key="1">
    <source>
        <dbReference type="ARBA" id="ARBA00022801"/>
    </source>
</evidence>
<dbReference type="GO" id="GO:0046872">
    <property type="term" value="F:metal ion binding"/>
    <property type="evidence" value="ECO:0007669"/>
    <property type="project" value="UniProtKB-KW"/>
</dbReference>
<dbReference type="InterPro" id="IPR011650">
    <property type="entry name" value="Peptidase_M20_dimer"/>
</dbReference>
<reference evidence="5" key="1">
    <citation type="journal article" date="2003" name="Mol. Plant Microbe Interact.">
        <title>A luxR homolog, aviR, in Agrobacterium vitis is associated with induction of necrosis on grape and a hypersensitive response on tobacco.</title>
        <authorList>
            <person name="Zheng D."/>
            <person name="Zhang H."/>
            <person name="Carle S."/>
            <person name="Hao G."/>
            <person name="Holden M.R."/>
            <person name="Burr T.J."/>
        </authorList>
    </citation>
    <scope>NUCLEOTIDE SEQUENCE</scope>
    <source>
        <strain evidence="5">F2/5</strain>
    </source>
</reference>
<dbReference type="SUPFAM" id="SSF55031">
    <property type="entry name" value="Bacterial exopeptidase dimerisation domain"/>
    <property type="match status" value="1"/>
</dbReference>
<name>Q71ED2_AGRVI</name>
<dbReference type="Pfam" id="PF07687">
    <property type="entry name" value="M20_dimer"/>
    <property type="match status" value="1"/>
</dbReference>
<dbReference type="GO" id="GO:0050118">
    <property type="term" value="F:N-acetyldiaminopimelate deacetylase activity"/>
    <property type="evidence" value="ECO:0007669"/>
    <property type="project" value="UniProtKB-ARBA"/>
</dbReference>
<protein>
    <submittedName>
        <fullName evidence="5">Putative hippurate hydrolase</fullName>
    </submittedName>
</protein>
<evidence type="ECO:0000313" key="5">
    <source>
        <dbReference type="EMBL" id="AAQ08606.1"/>
    </source>
</evidence>
<dbReference type="PANTHER" id="PTHR11014">
    <property type="entry name" value="PEPTIDASE M20 FAMILY MEMBER"/>
    <property type="match status" value="1"/>
</dbReference>
<evidence type="ECO:0000259" key="4">
    <source>
        <dbReference type="Pfam" id="PF07687"/>
    </source>
</evidence>
<dbReference type="GO" id="GO:0019877">
    <property type="term" value="P:diaminopimelate biosynthetic process"/>
    <property type="evidence" value="ECO:0007669"/>
    <property type="project" value="UniProtKB-ARBA"/>
</dbReference>
<feature type="binding site" evidence="2">
    <location>
        <position position="142"/>
    </location>
    <ligand>
        <name>Mn(2+)</name>
        <dbReference type="ChEBI" id="CHEBI:29035"/>
        <label>2</label>
    </ligand>
</feature>
<dbReference type="SUPFAM" id="SSF53187">
    <property type="entry name" value="Zn-dependent exopeptidases"/>
    <property type="match status" value="2"/>
</dbReference>
<evidence type="ECO:0000256" key="2">
    <source>
        <dbReference type="PIRSR" id="PIRSR005962-1"/>
    </source>
</evidence>
<feature type="binding site" evidence="2">
    <location>
        <position position="175"/>
    </location>
    <ligand>
        <name>Mn(2+)</name>
        <dbReference type="ChEBI" id="CHEBI:29035"/>
        <label>2</label>
    </ligand>
</feature>
<keyword evidence="1 5" id="KW-0378">Hydrolase</keyword>
<evidence type="ECO:0000256" key="3">
    <source>
        <dbReference type="SAM" id="MobiDB-lite"/>
    </source>
</evidence>
<dbReference type="FunFam" id="3.30.70.360:FF:000001">
    <property type="entry name" value="N-acetyldiaminopimelate deacetylase"/>
    <property type="match status" value="1"/>
</dbReference>
<dbReference type="InterPro" id="IPR002933">
    <property type="entry name" value="Peptidase_M20"/>
</dbReference>
<dbReference type="PIRSF" id="PIRSF005962">
    <property type="entry name" value="Pept_M20D_amidohydro"/>
    <property type="match status" value="1"/>
</dbReference>
<proteinExistence type="predicted"/>
<feature type="compositionally biased region" description="Polar residues" evidence="3">
    <location>
        <begin position="1"/>
        <end position="15"/>
    </location>
</feature>
<comment type="cofactor">
    <cofactor evidence="2">
        <name>Mn(2+)</name>
        <dbReference type="ChEBI" id="CHEBI:29035"/>
    </cofactor>
    <text evidence="2">The Mn(2+) ion enhances activity.</text>
</comment>
<dbReference type="InterPro" id="IPR036264">
    <property type="entry name" value="Bact_exopeptidase_dim_dom"/>
</dbReference>
<dbReference type="Gene3D" id="3.30.70.360">
    <property type="match status" value="1"/>
</dbReference>
<dbReference type="NCBIfam" id="TIGR01891">
    <property type="entry name" value="amidohydrolases"/>
    <property type="match status" value="1"/>
</dbReference>
<dbReference type="InterPro" id="IPR017439">
    <property type="entry name" value="Amidohydrolase"/>
</dbReference>
<dbReference type="PANTHER" id="PTHR11014:SF63">
    <property type="entry name" value="METALLOPEPTIDASE, PUTATIVE (AFU_ORTHOLOGUE AFUA_6G09600)-RELATED"/>
    <property type="match status" value="1"/>
</dbReference>
<keyword evidence="2" id="KW-0464">Manganese</keyword>
<feature type="region of interest" description="Disordered" evidence="3">
    <location>
        <begin position="1"/>
        <end position="26"/>
    </location>
</feature>
<dbReference type="EMBL" id="AF521015">
    <property type="protein sequence ID" value="AAQ08606.1"/>
    <property type="molecule type" value="Genomic_DNA"/>
</dbReference>
<organism evidence="5">
    <name type="scientific">Agrobacterium vitis</name>
    <name type="common">Rhizobium vitis</name>
    <dbReference type="NCBI Taxonomy" id="373"/>
    <lineage>
        <taxon>Bacteria</taxon>
        <taxon>Pseudomonadati</taxon>
        <taxon>Pseudomonadota</taxon>
        <taxon>Alphaproteobacteria</taxon>
        <taxon>Hyphomicrobiales</taxon>
        <taxon>Rhizobiaceae</taxon>
        <taxon>Rhizobium/Agrobacterium group</taxon>
        <taxon>Agrobacterium</taxon>
    </lineage>
</organism>
<dbReference type="Pfam" id="PF01546">
    <property type="entry name" value="Peptidase_M20"/>
    <property type="match status" value="1"/>
</dbReference>
<feature type="domain" description="Peptidase M20 dimerisation" evidence="4">
    <location>
        <begin position="224"/>
        <end position="320"/>
    </location>
</feature>
<keyword evidence="2" id="KW-0479">Metal-binding</keyword>
<accession>Q71ED2</accession>
<dbReference type="Gene3D" id="3.40.630.10">
    <property type="entry name" value="Zn peptidases"/>
    <property type="match status" value="2"/>
</dbReference>
<sequence>MLGSPSINPTRTNPRPSARGGLFESETDHPHFRLTMSLFFSNAMKDVVEIRRYLHQHPELGLSEFHTSDYVAGKLKPWAMRSPEAWPAPASSPPCAMGPVSVPLGYGRISMLCQSLKRPASIMPASLPAGCMPAATTVTRGHDGHTAMLLGAAGILAERRNFDGIVHLIFQPAEENFGGARLMIEDGLFERFQCDAVFGLHNDPGIAFGHFAFREGPIMASVDECKITVIGRGGHGAEPQSTSDPIVAGASIIMALQTIASRNIHPLDPVVVTVGAFHAGAASNVYRSGADMVLTIRSFDDHVRDELESRVRAIAEGQAASYGMTVEIDYERGYPATVNHKAETDYVRDVARRFAGEGKVFDMPRPTMGGEDFAYMLQEKPGTYFFLGTKRTENDPPLHHPRYDFNDDIIPTGTAFWVELVESRLKLE</sequence>
<feature type="binding site" evidence="2">
    <location>
        <position position="201"/>
    </location>
    <ligand>
        <name>Mn(2+)</name>
        <dbReference type="ChEBI" id="CHEBI:29035"/>
        <label>2</label>
    </ligand>
</feature>
<feature type="binding site" evidence="2">
    <location>
        <position position="399"/>
    </location>
    <ligand>
        <name>Mn(2+)</name>
        <dbReference type="ChEBI" id="CHEBI:29035"/>
        <label>2</label>
    </ligand>
</feature>
<dbReference type="AlphaFoldDB" id="Q71ED2"/>